<evidence type="ECO:0000313" key="14">
    <source>
        <dbReference type="Ensembl" id="ENSJJAP00000005366.1"/>
    </source>
</evidence>
<evidence type="ECO:0000259" key="13">
    <source>
        <dbReference type="Pfam" id="PF10341"/>
    </source>
</evidence>
<feature type="region of interest" description="Disordered" evidence="12">
    <location>
        <begin position="279"/>
        <end position="322"/>
    </location>
</feature>
<dbReference type="GO" id="GO:0001501">
    <property type="term" value="P:skeletal system development"/>
    <property type="evidence" value="ECO:0007669"/>
    <property type="project" value="Ensembl"/>
</dbReference>
<keyword evidence="4" id="KW-1017">Isopeptide bond</keyword>
<dbReference type="GO" id="GO:0001655">
    <property type="term" value="P:urogenital system development"/>
    <property type="evidence" value="ECO:0007669"/>
    <property type="project" value="Ensembl"/>
</dbReference>
<evidence type="ECO:0000256" key="10">
    <source>
        <dbReference type="ARBA" id="ARBA00053730"/>
    </source>
</evidence>
<sequence length="422" mass="45995">MASSGSLVLRPWIRELILGSETLSSPRAGQLLKVLQDTETPGPSYAPDKPDAGAMLLVSDGTHSVRCLVTREALDTSDWEEKEFGFSGTEGRLLLLQVCRLRIQVSQGRTPAEFYLQVDSFNLLPTEQPRIEVIDCNQDSDVQKKLCDCLEDHLSESTSSSAGLTLSQLLDEVQEDQEHWGALVCLAESCLTLAGPCTPPTLTHWAASRCKATGETIYTVPSLLLHISENDQQILSSLDSSQGAQGTPALPSHVLLEESGASVSLLSALAAPDRVQRDSSQHLPAVCSPSPRPEPPRIPSPSCIPSSPLRNHTPSLSPLGHAPSQACVARDQKLNLEKRGLRLPLKNQQLFPRSRAKGIQEPCPVWDPPKRHCDGSAFQYEYEPPSISLCSQVQAARLPPQLVAWALQFLMEPTPESELTQM</sequence>
<keyword evidence="8" id="KW-0238">DNA-binding</keyword>
<feature type="domain" description="Shelterin complex subunit TPP1/Est3" evidence="13">
    <location>
        <begin position="9"/>
        <end position="154"/>
    </location>
</feature>
<protein>
    <submittedName>
        <fullName evidence="14">Adrenocortical dysplasia</fullName>
    </submittedName>
</protein>
<reference evidence="14" key="1">
    <citation type="submission" date="2025-08" db="UniProtKB">
        <authorList>
            <consortium name="Ensembl"/>
        </authorList>
    </citation>
    <scope>IDENTIFICATION</scope>
</reference>
<dbReference type="GO" id="GO:0016604">
    <property type="term" value="C:nuclear body"/>
    <property type="evidence" value="ECO:0007669"/>
    <property type="project" value="Ensembl"/>
</dbReference>
<keyword evidence="3" id="KW-0158">Chromosome</keyword>
<evidence type="ECO:0000256" key="8">
    <source>
        <dbReference type="ARBA" id="ARBA00023125"/>
    </source>
</evidence>
<keyword evidence="7" id="KW-0779">Telomere</keyword>
<keyword evidence="6" id="KW-0832">Ubl conjugation</keyword>
<comment type="function">
    <text evidence="10">Component of the shelterin complex (telosome) that is involved in the regulation of telomere length and protection. Shelterin associates with arrays of double-stranded TTAGGG repeats added by telomerase and protects chromosome ends. Without its protective activity, telomeres are no longer hidden from the DNA damage surveillance and chromosome ends are inappropriately processed by DNA repair pathways. Promotes binding of POT1 to single-stranded telomeric DNA. Modulates the inhibitory effects of POT1 on telomere elongation. The ACD-POT1 heterodimer enhances telomere elongation by recruiting telomerase to telomeres and increasing its processivity. May play a role in organogenesis.</text>
</comment>
<organism evidence="14 15">
    <name type="scientific">Jaculus jaculus</name>
    <name type="common">Lesser Egyptian jerboa</name>
    <dbReference type="NCBI Taxonomy" id="51337"/>
    <lineage>
        <taxon>Eukaryota</taxon>
        <taxon>Metazoa</taxon>
        <taxon>Chordata</taxon>
        <taxon>Craniata</taxon>
        <taxon>Vertebrata</taxon>
        <taxon>Euteleostomi</taxon>
        <taxon>Mammalia</taxon>
        <taxon>Eutheria</taxon>
        <taxon>Euarchontoglires</taxon>
        <taxon>Glires</taxon>
        <taxon>Rodentia</taxon>
        <taxon>Myomorpha</taxon>
        <taxon>Dipodoidea</taxon>
        <taxon>Dipodidae</taxon>
        <taxon>Dipodinae</taxon>
        <taxon>Jaculus</taxon>
    </lineage>
</organism>
<dbReference type="OMA" id="FDCLEEH"/>
<proteinExistence type="predicted"/>
<dbReference type="GO" id="GO:0042162">
    <property type="term" value="F:telomeric DNA binding"/>
    <property type="evidence" value="ECO:0007669"/>
    <property type="project" value="Ensembl"/>
</dbReference>
<dbReference type="InterPro" id="IPR028631">
    <property type="entry name" value="ACD"/>
</dbReference>
<dbReference type="PANTHER" id="PTHR14487:SF3">
    <property type="entry name" value="ADRENOCORTICAL DYSPLASIA PROTEIN HOMOLOG"/>
    <property type="match status" value="1"/>
</dbReference>
<evidence type="ECO:0000313" key="15">
    <source>
        <dbReference type="Proteomes" id="UP000694385"/>
    </source>
</evidence>
<dbReference type="GO" id="GO:0035282">
    <property type="term" value="P:segmentation"/>
    <property type="evidence" value="ECO:0007669"/>
    <property type="project" value="Ensembl"/>
</dbReference>
<evidence type="ECO:0000256" key="5">
    <source>
        <dbReference type="ARBA" id="ARBA00022553"/>
    </source>
</evidence>
<dbReference type="GO" id="GO:0070200">
    <property type="term" value="P:establishment of protein localization to telomere"/>
    <property type="evidence" value="ECO:0007669"/>
    <property type="project" value="Ensembl"/>
</dbReference>
<evidence type="ECO:0000256" key="12">
    <source>
        <dbReference type="SAM" id="MobiDB-lite"/>
    </source>
</evidence>
<dbReference type="Proteomes" id="UP000694385">
    <property type="component" value="Unassembled WGS sequence"/>
</dbReference>
<dbReference type="GO" id="GO:0070203">
    <property type="term" value="P:regulation of establishment of protein localization to telomere"/>
    <property type="evidence" value="ECO:0007669"/>
    <property type="project" value="Ensembl"/>
</dbReference>
<accession>A0A8C5K4Y5</accession>
<comment type="subunit">
    <text evidence="11">Component of the shelterin complex (telosome) composed of TERF1, TERF2, TINF2, TERF2IP ACD and POT1. Forms heterodimers with POT1. Identified in a complex with POT1 and single-stranded telomeric DNA. Interacts with STN1 and TINF2.</text>
</comment>
<gene>
    <name evidence="14" type="primary">Acd</name>
</gene>
<dbReference type="GO" id="GO:0006886">
    <property type="term" value="P:intracellular protein transport"/>
    <property type="evidence" value="ECO:0007669"/>
    <property type="project" value="Ensembl"/>
</dbReference>
<dbReference type="GO" id="GO:0044877">
    <property type="term" value="F:protein-containing complex binding"/>
    <property type="evidence" value="ECO:0007669"/>
    <property type="project" value="Ensembl"/>
</dbReference>
<dbReference type="GO" id="GO:0031848">
    <property type="term" value="P:protection from non-homologous end joining at telomere"/>
    <property type="evidence" value="ECO:0007669"/>
    <property type="project" value="Ensembl"/>
</dbReference>
<dbReference type="GO" id="GO:0010521">
    <property type="term" value="F:telomerase inhibitor activity"/>
    <property type="evidence" value="ECO:0007669"/>
    <property type="project" value="Ensembl"/>
</dbReference>
<dbReference type="GO" id="GO:0007004">
    <property type="term" value="P:telomere maintenance via telomerase"/>
    <property type="evidence" value="ECO:0007669"/>
    <property type="project" value="Ensembl"/>
</dbReference>
<evidence type="ECO:0000256" key="2">
    <source>
        <dbReference type="ARBA" id="ARBA00004574"/>
    </source>
</evidence>
<dbReference type="GeneTree" id="ENSGT00390000004877"/>
<evidence type="ECO:0000256" key="9">
    <source>
        <dbReference type="ARBA" id="ARBA00023242"/>
    </source>
</evidence>
<dbReference type="GO" id="GO:0070182">
    <property type="term" value="F:DNA polymerase binding"/>
    <property type="evidence" value="ECO:0007669"/>
    <property type="project" value="Ensembl"/>
</dbReference>
<evidence type="ECO:0000256" key="1">
    <source>
        <dbReference type="ARBA" id="ARBA00004123"/>
    </source>
</evidence>
<dbReference type="AlphaFoldDB" id="A0A8C5K4Y5"/>
<evidence type="ECO:0000256" key="3">
    <source>
        <dbReference type="ARBA" id="ARBA00022454"/>
    </source>
</evidence>
<dbReference type="GO" id="GO:0032211">
    <property type="term" value="P:negative regulation of telomere maintenance via telomerase"/>
    <property type="evidence" value="ECO:0007669"/>
    <property type="project" value="Ensembl"/>
</dbReference>
<name>A0A8C5K4Y5_JACJA</name>
<dbReference type="GO" id="GO:0032202">
    <property type="term" value="P:telomere assembly"/>
    <property type="evidence" value="ECO:0007669"/>
    <property type="project" value="Ensembl"/>
</dbReference>
<dbReference type="PANTHER" id="PTHR14487">
    <property type="entry name" value="ADRENOCORTICAL DYSPLASIA PROTEIN ACD"/>
    <property type="match status" value="1"/>
</dbReference>
<evidence type="ECO:0000256" key="6">
    <source>
        <dbReference type="ARBA" id="ARBA00022843"/>
    </source>
</evidence>
<dbReference type="Ensembl" id="ENSJJAT00000011729.1">
    <property type="protein sequence ID" value="ENSJJAP00000005366.1"/>
    <property type="gene ID" value="ENSJJAG00000010311.1"/>
</dbReference>
<dbReference type="GO" id="GO:0070198">
    <property type="term" value="P:protein localization to chromosome, telomeric region"/>
    <property type="evidence" value="ECO:0007669"/>
    <property type="project" value="Ensembl"/>
</dbReference>
<dbReference type="InterPro" id="IPR019437">
    <property type="entry name" value="TPP1/Est3"/>
</dbReference>
<keyword evidence="15" id="KW-1185">Reference proteome</keyword>
<dbReference type="GO" id="GO:0030326">
    <property type="term" value="P:embryonic limb morphogenesis"/>
    <property type="evidence" value="ECO:0007669"/>
    <property type="project" value="Ensembl"/>
</dbReference>
<keyword evidence="5" id="KW-0597">Phosphoprotein</keyword>
<dbReference type="GO" id="GO:0070187">
    <property type="term" value="C:shelterin complex"/>
    <property type="evidence" value="ECO:0007669"/>
    <property type="project" value="Ensembl"/>
</dbReference>
<evidence type="ECO:0000256" key="7">
    <source>
        <dbReference type="ARBA" id="ARBA00022895"/>
    </source>
</evidence>
<dbReference type="FunFam" id="2.40.50.960:FF:000001">
    <property type="entry name" value="ACD, shelterin complex subunit and telomerase recruitment factor"/>
    <property type="match status" value="1"/>
</dbReference>
<dbReference type="Pfam" id="PF10341">
    <property type="entry name" value="TPP1"/>
    <property type="match status" value="1"/>
</dbReference>
<dbReference type="GO" id="GO:0005697">
    <property type="term" value="C:telomerase holoenzyme complex"/>
    <property type="evidence" value="ECO:0007669"/>
    <property type="project" value="InterPro"/>
</dbReference>
<evidence type="ECO:0000256" key="4">
    <source>
        <dbReference type="ARBA" id="ARBA00022499"/>
    </source>
</evidence>
<reference evidence="14" key="2">
    <citation type="submission" date="2025-09" db="UniProtKB">
        <authorList>
            <consortium name="Ensembl"/>
        </authorList>
    </citation>
    <scope>IDENTIFICATION</scope>
</reference>
<evidence type="ECO:0000256" key="11">
    <source>
        <dbReference type="ARBA" id="ARBA00063822"/>
    </source>
</evidence>
<dbReference type="Gene3D" id="2.40.50.960">
    <property type="match status" value="1"/>
</dbReference>
<feature type="compositionally biased region" description="Pro residues" evidence="12">
    <location>
        <begin position="290"/>
        <end position="299"/>
    </location>
</feature>
<keyword evidence="9" id="KW-0539">Nucleus</keyword>
<comment type="subcellular location">
    <subcellularLocation>
        <location evidence="2">Chromosome</location>
        <location evidence="2">Telomere</location>
    </subcellularLocation>
    <subcellularLocation>
        <location evidence="1">Nucleus</location>
    </subcellularLocation>
</comment>